<reference evidence="10" key="1">
    <citation type="submission" date="2018-05" db="EMBL/GenBank/DDBJ databases">
        <authorList>
            <person name="Lanie J.A."/>
            <person name="Ng W.-L."/>
            <person name="Kazmierczak K.M."/>
            <person name="Andrzejewski T.M."/>
            <person name="Davidsen T.M."/>
            <person name="Wayne K.J."/>
            <person name="Tettelin H."/>
            <person name="Glass J.I."/>
            <person name="Rusch D."/>
            <person name="Podicherti R."/>
            <person name="Tsui H.-C.T."/>
            <person name="Winkler M.E."/>
        </authorList>
    </citation>
    <scope>NUCLEOTIDE SEQUENCE</scope>
</reference>
<dbReference type="Pfam" id="PF00809">
    <property type="entry name" value="Pterin_bind"/>
    <property type="match status" value="1"/>
</dbReference>
<feature type="non-terminal residue" evidence="10">
    <location>
        <position position="1"/>
    </location>
</feature>
<evidence type="ECO:0000256" key="5">
    <source>
        <dbReference type="ARBA" id="ARBA00022679"/>
    </source>
</evidence>
<dbReference type="EC" id="2.5.1.15" evidence="4"/>
<comment type="pathway">
    <text evidence="3">Cofactor biosynthesis; tetrahydrofolate biosynthesis; 7,8-dihydrofolate from 2-amino-4-hydroxy-6-hydroxymethyl-7,8-dihydropteridine diphosphate and 4-aminobenzoate: step 1/2.</text>
</comment>
<accession>A0A382KRJ5</accession>
<protein>
    <recommendedName>
        <fullName evidence="4">dihydropteroate synthase</fullName>
        <ecNumber evidence="4">2.5.1.15</ecNumber>
    </recommendedName>
</protein>
<evidence type="ECO:0000259" key="9">
    <source>
        <dbReference type="PROSITE" id="PS50972"/>
    </source>
</evidence>
<evidence type="ECO:0000256" key="8">
    <source>
        <dbReference type="ARBA" id="ARBA00022909"/>
    </source>
</evidence>
<dbReference type="InterPro" id="IPR000489">
    <property type="entry name" value="Pterin-binding_dom"/>
</dbReference>
<evidence type="ECO:0000256" key="2">
    <source>
        <dbReference type="ARBA" id="ARBA00001946"/>
    </source>
</evidence>
<comment type="cofactor">
    <cofactor evidence="2">
        <name>Mg(2+)</name>
        <dbReference type="ChEBI" id="CHEBI:18420"/>
    </cofactor>
</comment>
<dbReference type="NCBIfam" id="TIGR01496">
    <property type="entry name" value="DHPS"/>
    <property type="match status" value="1"/>
</dbReference>
<evidence type="ECO:0000256" key="1">
    <source>
        <dbReference type="ARBA" id="ARBA00000012"/>
    </source>
</evidence>
<dbReference type="PROSITE" id="PS00793">
    <property type="entry name" value="DHPS_2"/>
    <property type="match status" value="1"/>
</dbReference>
<dbReference type="SUPFAM" id="SSF51717">
    <property type="entry name" value="Dihydropteroate synthetase-like"/>
    <property type="match status" value="1"/>
</dbReference>
<gene>
    <name evidence="10" type="ORF">METZ01_LOCUS279039</name>
</gene>
<keyword evidence="7" id="KW-0460">Magnesium</keyword>
<dbReference type="PANTHER" id="PTHR20941:SF1">
    <property type="entry name" value="FOLIC ACID SYNTHESIS PROTEIN FOL1"/>
    <property type="match status" value="1"/>
</dbReference>
<sequence length="307" mass="35416">MKKYYTRVCNFYYGINSQRLINKKKTIPLNGNLKISFDHIEILSRNSNKLIHIKEIKNLPLKLKKKVNKDLKNISKQKKNFSNLNFKNLPNIMGVLNLTPDSFSDGGKYNKKNKGYNHAVKLFKSGSNIIDVGGESTRPMSKEIEINNEWNRIKKTLYQLKKKRITTSLDTRKSLIMEKGIKLGVKLINDISGLKFDNQSINVLKKSNKPFVIHHIQGNPSTMQKNPKYNNVLFDIYDYFEERIRNVRLKGIKHNNIIIDPGIGFGKNLKHNITLISKVSLFHSLGFPILLGMSRKKFIKDISGKND</sequence>
<name>A0A382KRJ5_9ZZZZ</name>
<evidence type="ECO:0000256" key="3">
    <source>
        <dbReference type="ARBA" id="ARBA00004763"/>
    </source>
</evidence>
<dbReference type="AlphaFoldDB" id="A0A382KRJ5"/>
<keyword evidence="6" id="KW-0479">Metal-binding</keyword>
<dbReference type="EMBL" id="UINC01081905">
    <property type="protein sequence ID" value="SVC26185.1"/>
    <property type="molecule type" value="Genomic_DNA"/>
</dbReference>
<dbReference type="GO" id="GO:0005829">
    <property type="term" value="C:cytosol"/>
    <property type="evidence" value="ECO:0007669"/>
    <property type="project" value="TreeGrafter"/>
</dbReference>
<dbReference type="PROSITE" id="PS50972">
    <property type="entry name" value="PTERIN_BINDING"/>
    <property type="match status" value="1"/>
</dbReference>
<evidence type="ECO:0000313" key="10">
    <source>
        <dbReference type="EMBL" id="SVC26185.1"/>
    </source>
</evidence>
<dbReference type="InterPro" id="IPR045031">
    <property type="entry name" value="DHP_synth-like"/>
</dbReference>
<keyword evidence="5" id="KW-0808">Transferase</keyword>
<dbReference type="InterPro" id="IPR006390">
    <property type="entry name" value="DHP_synth_dom"/>
</dbReference>
<feature type="non-terminal residue" evidence="10">
    <location>
        <position position="307"/>
    </location>
</feature>
<feature type="domain" description="Pterin-binding" evidence="9">
    <location>
        <begin position="90"/>
        <end position="307"/>
    </location>
</feature>
<dbReference type="PROSITE" id="PS00792">
    <property type="entry name" value="DHPS_1"/>
    <property type="match status" value="1"/>
</dbReference>
<comment type="catalytic activity">
    <reaction evidence="1">
        <text>(7,8-dihydropterin-6-yl)methyl diphosphate + 4-aminobenzoate = 7,8-dihydropteroate + diphosphate</text>
        <dbReference type="Rhea" id="RHEA:19949"/>
        <dbReference type="ChEBI" id="CHEBI:17836"/>
        <dbReference type="ChEBI" id="CHEBI:17839"/>
        <dbReference type="ChEBI" id="CHEBI:33019"/>
        <dbReference type="ChEBI" id="CHEBI:72950"/>
        <dbReference type="EC" id="2.5.1.15"/>
    </reaction>
</comment>
<dbReference type="InterPro" id="IPR011005">
    <property type="entry name" value="Dihydropteroate_synth-like_sf"/>
</dbReference>
<evidence type="ECO:0000256" key="7">
    <source>
        <dbReference type="ARBA" id="ARBA00022842"/>
    </source>
</evidence>
<organism evidence="10">
    <name type="scientific">marine metagenome</name>
    <dbReference type="NCBI Taxonomy" id="408172"/>
    <lineage>
        <taxon>unclassified sequences</taxon>
        <taxon>metagenomes</taxon>
        <taxon>ecological metagenomes</taxon>
    </lineage>
</organism>
<dbReference type="GO" id="GO:0004156">
    <property type="term" value="F:dihydropteroate synthase activity"/>
    <property type="evidence" value="ECO:0007669"/>
    <property type="project" value="UniProtKB-EC"/>
</dbReference>
<dbReference type="Gene3D" id="3.20.20.20">
    <property type="entry name" value="Dihydropteroate synthase-like"/>
    <property type="match status" value="1"/>
</dbReference>
<evidence type="ECO:0000256" key="4">
    <source>
        <dbReference type="ARBA" id="ARBA00012458"/>
    </source>
</evidence>
<dbReference type="PANTHER" id="PTHR20941">
    <property type="entry name" value="FOLATE SYNTHESIS PROTEINS"/>
    <property type="match status" value="1"/>
</dbReference>
<proteinExistence type="predicted"/>
<dbReference type="GO" id="GO:0046654">
    <property type="term" value="P:tetrahydrofolate biosynthetic process"/>
    <property type="evidence" value="ECO:0007669"/>
    <property type="project" value="TreeGrafter"/>
</dbReference>
<dbReference type="GO" id="GO:0046872">
    <property type="term" value="F:metal ion binding"/>
    <property type="evidence" value="ECO:0007669"/>
    <property type="project" value="UniProtKB-KW"/>
</dbReference>
<keyword evidence="8" id="KW-0289">Folate biosynthesis</keyword>
<evidence type="ECO:0000256" key="6">
    <source>
        <dbReference type="ARBA" id="ARBA00022723"/>
    </source>
</evidence>
<dbReference type="GO" id="GO:0046656">
    <property type="term" value="P:folic acid biosynthetic process"/>
    <property type="evidence" value="ECO:0007669"/>
    <property type="project" value="UniProtKB-KW"/>
</dbReference>